<dbReference type="InterPro" id="IPR036286">
    <property type="entry name" value="LexA/Signal_pep-like_sf"/>
</dbReference>
<evidence type="ECO:0000313" key="1">
    <source>
        <dbReference type="EMBL" id="KAK9836135.1"/>
    </source>
</evidence>
<dbReference type="GO" id="GO:0004252">
    <property type="term" value="F:serine-type endopeptidase activity"/>
    <property type="evidence" value="ECO:0007669"/>
    <property type="project" value="InterPro"/>
</dbReference>
<dbReference type="GO" id="GO:0006465">
    <property type="term" value="P:signal peptide processing"/>
    <property type="evidence" value="ECO:0007669"/>
    <property type="project" value="InterPro"/>
</dbReference>
<accession>A0AAW1RR75</accession>
<dbReference type="InterPro" id="IPR019533">
    <property type="entry name" value="Peptidase_S26"/>
</dbReference>
<gene>
    <name evidence="1" type="ORF">WJX81_004302</name>
</gene>
<proteinExistence type="predicted"/>
<reference evidence="1 2" key="1">
    <citation type="journal article" date="2024" name="Nat. Commun.">
        <title>Phylogenomics reveals the evolutionary origins of lichenization in chlorophyte algae.</title>
        <authorList>
            <person name="Puginier C."/>
            <person name="Libourel C."/>
            <person name="Otte J."/>
            <person name="Skaloud P."/>
            <person name="Haon M."/>
            <person name="Grisel S."/>
            <person name="Petersen M."/>
            <person name="Berrin J.G."/>
            <person name="Delaux P.M."/>
            <person name="Dal Grande F."/>
            <person name="Keller J."/>
        </authorList>
    </citation>
    <scope>NUCLEOTIDE SEQUENCE [LARGE SCALE GENOMIC DNA]</scope>
    <source>
        <strain evidence="1 2">SAG 245.80</strain>
    </source>
</reference>
<name>A0AAW1RR75_9CHLO</name>
<dbReference type="SUPFAM" id="SSF51306">
    <property type="entry name" value="LexA/Signal peptidase"/>
    <property type="match status" value="1"/>
</dbReference>
<dbReference type="Proteomes" id="UP001445335">
    <property type="component" value="Unassembled WGS sequence"/>
</dbReference>
<protein>
    <recommendedName>
        <fullName evidence="3">Mitochondrial inner membrane protease subunit 2</fullName>
    </recommendedName>
</protein>
<keyword evidence="2" id="KW-1185">Reference proteome</keyword>
<dbReference type="InterPro" id="IPR053307">
    <property type="entry name" value="Mitochondrial_IM_protease"/>
</dbReference>
<dbReference type="CDD" id="cd06530">
    <property type="entry name" value="S26_SPase_I"/>
    <property type="match status" value="1"/>
</dbReference>
<evidence type="ECO:0008006" key="3">
    <source>
        <dbReference type="Google" id="ProtNLM"/>
    </source>
</evidence>
<dbReference type="EMBL" id="JALJOU010000026">
    <property type="protein sequence ID" value="KAK9836135.1"/>
    <property type="molecule type" value="Genomic_DNA"/>
</dbReference>
<evidence type="ECO:0000313" key="2">
    <source>
        <dbReference type="Proteomes" id="UP001445335"/>
    </source>
</evidence>
<organism evidence="1 2">
    <name type="scientific">Elliptochloris bilobata</name>
    <dbReference type="NCBI Taxonomy" id="381761"/>
    <lineage>
        <taxon>Eukaryota</taxon>
        <taxon>Viridiplantae</taxon>
        <taxon>Chlorophyta</taxon>
        <taxon>core chlorophytes</taxon>
        <taxon>Trebouxiophyceae</taxon>
        <taxon>Trebouxiophyceae incertae sedis</taxon>
        <taxon>Elliptochloris clade</taxon>
        <taxon>Elliptochloris</taxon>
    </lineage>
</organism>
<sequence>MAGLRAAVIRARIAFEATVQHALEVNSANLAKVFWLAYRQPVCNIISITGDAMAPTLNAPAAEGQATVERLLMRLLRAPLLRLQSTGWEDSRSVYAGDVVAFQSPVSSATRSLLVRRVAAIEGQELVADDPQNTSYVLPAGHCWVLADNPALAPPHVIDSRSFGPLPASLICGRIVYSGRPTDHGPVKNSYEATDADKLVLAIELDVDEMTSKGDDEVAH</sequence>
<dbReference type="PANTHER" id="PTHR47040:SF1">
    <property type="entry name" value="MITOCHONDRIAL ATP-INDEPENDENT INNER MEMBRANE PROTEASE SUBUNIT 2"/>
    <property type="match status" value="1"/>
</dbReference>
<dbReference type="AlphaFoldDB" id="A0AAW1RR75"/>
<comment type="caution">
    <text evidence="1">The sequence shown here is derived from an EMBL/GenBank/DDBJ whole genome shotgun (WGS) entry which is preliminary data.</text>
</comment>
<dbReference type="Gene3D" id="2.10.109.10">
    <property type="entry name" value="Umud Fragment, subunit A"/>
    <property type="match status" value="1"/>
</dbReference>
<dbReference type="PANTHER" id="PTHR47040">
    <property type="entry name" value="OSJNBA0068L06.9 PROTEIN"/>
    <property type="match status" value="1"/>
</dbReference>